<dbReference type="GO" id="GO:0050151">
    <property type="term" value="F:oleate hydratase activity"/>
    <property type="evidence" value="ECO:0007669"/>
    <property type="project" value="InterPro"/>
</dbReference>
<dbReference type="RefSeq" id="XP_035343905.1">
    <property type="nucleotide sequence ID" value="XM_035488012.1"/>
</dbReference>
<dbReference type="Gene3D" id="3.50.50.60">
    <property type="entry name" value="FAD/NAD(P)-binding domain"/>
    <property type="match status" value="3"/>
</dbReference>
<dbReference type="PANTHER" id="PTHR37417:SF2">
    <property type="entry name" value="67 KDA MYOSIN-CROSS-REACTIVE ANTIGEN FAMILY PROTEIN (AFU_ORTHOLOGUE AFUA_5G09970)"/>
    <property type="match status" value="1"/>
</dbReference>
<organism evidence="1 2">
    <name type="scientific">Talaromyces rugulosus</name>
    <name type="common">Penicillium rugulosum</name>
    <dbReference type="NCBI Taxonomy" id="121627"/>
    <lineage>
        <taxon>Eukaryota</taxon>
        <taxon>Fungi</taxon>
        <taxon>Dikarya</taxon>
        <taxon>Ascomycota</taxon>
        <taxon>Pezizomycotina</taxon>
        <taxon>Eurotiomycetes</taxon>
        <taxon>Eurotiomycetidae</taxon>
        <taxon>Eurotiales</taxon>
        <taxon>Trichocomaceae</taxon>
        <taxon>Talaromyces</taxon>
        <taxon>Talaromyces sect. Islandici</taxon>
    </lineage>
</organism>
<name>A0A7H8QUT4_TALRU</name>
<dbReference type="InterPro" id="IPR036188">
    <property type="entry name" value="FAD/NAD-bd_sf"/>
</dbReference>
<protein>
    <recommendedName>
        <fullName evidence="3">67 kDa myosin-cross-reactive antigen family protein</fullName>
    </recommendedName>
</protein>
<dbReference type="EMBL" id="CP055899">
    <property type="protein sequence ID" value="QKX57727.1"/>
    <property type="molecule type" value="Genomic_DNA"/>
</dbReference>
<sequence>MIRQQQPVLAPGHQSPKKVNAWILGSSIASLASAVHLICDAKVPASQIHILESHDIPGDGIISAGDPVTGYNYRAGCMPTYNDACMERLLNLVPSATNSNVTILEEIKKFNVEMPFQDSPGTHVLIRGDNRLEKMEASKFGIGLKDRMDLLLLMLKSEQTLGRKRIDELFNRRFFNGTFWIVLSTLFNFQPWHSAAEFRRCLRRYSYEFRSLNTKKILDCTRYNQYESIIVPIVRFLQNKGVDFRFRIKVTDIVTISDNDIESVAAINIVQNNSEEIINVCTNDIVIVSIGSVTSGSSSGSNTVPALPPSMEAVNELDENWSLWLDLGTKNPKFGNPYKFCTHVSESRLVTFTVTLNDAAGFFNRFLELTNGRPGSGSLVSLKHSNWMISLCIPHQPFFSNQPNNIDVLWGYGLYPSQEGNFVKMPMTLCNGKEIMAELLWHLDFPMEPILSNSITIPCVMPRMAAALLPRNSTDRPDVTPENVTNLAIVGQFVEIADETTVSLDYSVRGAQLALSRLMGIEGPPMRRRAFHTPFSYFWR</sequence>
<gene>
    <name evidence="1" type="ORF">TRUGW13939_04846</name>
</gene>
<keyword evidence="2" id="KW-1185">Reference proteome</keyword>
<dbReference type="InterPro" id="IPR010354">
    <property type="entry name" value="Oleate_hydratase"/>
</dbReference>
<reference evidence="2" key="1">
    <citation type="submission" date="2020-06" db="EMBL/GenBank/DDBJ databases">
        <title>A chromosome-scale genome assembly of Talaromyces rugulosus W13939.</title>
        <authorList>
            <person name="Wang B."/>
            <person name="Guo L."/>
            <person name="Ye K."/>
            <person name="Wang L."/>
        </authorList>
    </citation>
    <scope>NUCLEOTIDE SEQUENCE [LARGE SCALE GENOMIC DNA]</scope>
    <source>
        <strain evidence="2">W13939</strain>
    </source>
</reference>
<evidence type="ECO:0000313" key="2">
    <source>
        <dbReference type="Proteomes" id="UP000509510"/>
    </source>
</evidence>
<dbReference type="Pfam" id="PF06100">
    <property type="entry name" value="MCRA"/>
    <property type="match status" value="1"/>
</dbReference>
<dbReference type="GO" id="GO:0006631">
    <property type="term" value="P:fatty acid metabolic process"/>
    <property type="evidence" value="ECO:0007669"/>
    <property type="project" value="InterPro"/>
</dbReference>
<accession>A0A7H8QUT4</accession>
<dbReference type="PANTHER" id="PTHR37417">
    <property type="entry name" value="67 KDA MYOSIN-CROSS-REACTIVE ANTIGEN FAMILY PROTEIN (AFU_ORTHOLOGUE AFUA_5G09970)"/>
    <property type="match status" value="1"/>
</dbReference>
<proteinExistence type="predicted"/>
<evidence type="ECO:0008006" key="3">
    <source>
        <dbReference type="Google" id="ProtNLM"/>
    </source>
</evidence>
<evidence type="ECO:0000313" key="1">
    <source>
        <dbReference type="EMBL" id="QKX57727.1"/>
    </source>
</evidence>
<dbReference type="KEGG" id="trg:TRUGW13939_04846"/>
<dbReference type="GeneID" id="55992345"/>
<dbReference type="AlphaFoldDB" id="A0A7H8QUT4"/>
<dbReference type="OrthoDB" id="545169at2759"/>
<dbReference type="SUPFAM" id="SSF51905">
    <property type="entry name" value="FAD/NAD(P)-binding domain"/>
    <property type="match status" value="1"/>
</dbReference>
<dbReference type="GO" id="GO:0071949">
    <property type="term" value="F:FAD binding"/>
    <property type="evidence" value="ECO:0007669"/>
    <property type="project" value="InterPro"/>
</dbReference>
<dbReference type="Proteomes" id="UP000509510">
    <property type="component" value="Chromosome II"/>
</dbReference>